<evidence type="ECO:0000256" key="3">
    <source>
        <dbReference type="ARBA" id="ARBA00022989"/>
    </source>
</evidence>
<feature type="transmembrane region" description="Helical" evidence="6">
    <location>
        <begin position="100"/>
        <end position="117"/>
    </location>
</feature>
<dbReference type="GO" id="GO:0008521">
    <property type="term" value="F:acetyl-CoA transmembrane transporter activity"/>
    <property type="evidence" value="ECO:0007669"/>
    <property type="project" value="InterPro"/>
</dbReference>
<keyword evidence="2 6" id="KW-0812">Transmembrane</keyword>
<sequence length="583" mass="64715">MSDSDLPIYSNATDRYEDMKHVIHSPSPRSVSSGAPQLGGSDDTTTYFKEKPRPVANGSKGLPSQDRPRFLLLVLLYFIQGIPIGLAFGSVPFLLKSGSLSYSQVGVFTLAAYPYSMKLFWSPIVDSVFWKKIGRRRSWILPVQAISGVCLLIMGSSIDSLMTSESSLASNLSELTAWFFLLIFFCATQDIAVDGWALTILSKGALSYASTAQTVGINIGYFLSFTVFLAFNSPDFANKYLRSSPSDDAVISLGQYMTLSGIFYLVITVVIALFVPEDPPFVDEKSGDSSSIELQAMGREKDQSSSHTVYNSTQVIDSPSEVYRRMYSVTKLPNVRTFILLLLVCKIAFQANEGATDLKLLDKGFSREDLAITVLIDFPFEIIFGYYVARWSSGLQPLKPWLYGYIGRIIAAILGQILVYCFPKSGEISSVYFFCVICQHLLSSFMSTIQFVSISAFHTNIADPAIGGTYMTTLNTLSNLGGQWPKIIVLFLIDKFSEARCIGEEGNPFIAEEYYNCYSGDMKKLCLANGGVCKMEKDGYYVTNMLCIVLGLVLYYGWIRKTAMRLQSLPVREWRVVKSALPI</sequence>
<dbReference type="Gene3D" id="1.20.1250.20">
    <property type="entry name" value="MFS general substrate transporter like domains"/>
    <property type="match status" value="1"/>
</dbReference>
<dbReference type="FunCoup" id="A0A448YPM9">
    <property type="interactions" value="95"/>
</dbReference>
<dbReference type="STRING" id="13370.A0A448YPM9"/>
<keyword evidence="8" id="KW-1185">Reference proteome</keyword>
<evidence type="ECO:0000256" key="5">
    <source>
        <dbReference type="SAM" id="MobiDB-lite"/>
    </source>
</evidence>
<dbReference type="Proteomes" id="UP000290900">
    <property type="component" value="Unassembled WGS sequence"/>
</dbReference>
<evidence type="ECO:0000313" key="8">
    <source>
        <dbReference type="Proteomes" id="UP000290900"/>
    </source>
</evidence>
<accession>A0A448YPM9</accession>
<feature type="transmembrane region" description="Helical" evidence="6">
    <location>
        <begin position="401"/>
        <end position="422"/>
    </location>
</feature>
<keyword evidence="4 6" id="KW-0472">Membrane</keyword>
<evidence type="ECO:0000256" key="6">
    <source>
        <dbReference type="SAM" id="Phobius"/>
    </source>
</evidence>
<proteinExistence type="predicted"/>
<dbReference type="OrthoDB" id="6415790at2759"/>
<feature type="transmembrane region" description="Helical" evidence="6">
    <location>
        <begin position="253"/>
        <end position="275"/>
    </location>
</feature>
<feature type="transmembrane region" description="Helical" evidence="6">
    <location>
        <begin position="178"/>
        <end position="202"/>
    </location>
</feature>
<dbReference type="Pfam" id="PF13000">
    <property type="entry name" value="Acatn"/>
    <property type="match status" value="2"/>
</dbReference>
<feature type="region of interest" description="Disordered" evidence="5">
    <location>
        <begin position="23"/>
        <end position="61"/>
    </location>
</feature>
<reference evidence="7 8" key="1">
    <citation type="submission" date="2018-12" db="EMBL/GenBank/DDBJ databases">
        <authorList>
            <person name="Tiukova I."/>
            <person name="Dainat J."/>
        </authorList>
    </citation>
    <scope>NUCLEOTIDE SEQUENCE [LARGE SCALE GENOMIC DNA]</scope>
</reference>
<dbReference type="GO" id="GO:0035348">
    <property type="term" value="P:acetyl-CoA transmembrane transport"/>
    <property type="evidence" value="ECO:0007669"/>
    <property type="project" value="InterPro"/>
</dbReference>
<dbReference type="PANTHER" id="PTHR12778:SF9">
    <property type="entry name" value="ACETYL-COENZYME A TRANSPORTER 1"/>
    <property type="match status" value="1"/>
</dbReference>
<dbReference type="SUPFAM" id="SSF103473">
    <property type="entry name" value="MFS general substrate transporter"/>
    <property type="match status" value="1"/>
</dbReference>
<protein>
    <submittedName>
        <fullName evidence="7">DEKNAAC103975</fullName>
    </submittedName>
</protein>
<evidence type="ECO:0000313" key="7">
    <source>
        <dbReference type="EMBL" id="VEU22892.1"/>
    </source>
</evidence>
<dbReference type="InterPro" id="IPR036259">
    <property type="entry name" value="MFS_trans_sf"/>
</dbReference>
<evidence type="ECO:0000256" key="4">
    <source>
        <dbReference type="ARBA" id="ARBA00023136"/>
    </source>
</evidence>
<dbReference type="InterPro" id="IPR004752">
    <property type="entry name" value="AmpG_permease/AT-1"/>
</dbReference>
<evidence type="ECO:0000256" key="1">
    <source>
        <dbReference type="ARBA" id="ARBA00004141"/>
    </source>
</evidence>
<dbReference type="InterPro" id="IPR024371">
    <property type="entry name" value="AcetylCoA_trans_1-like"/>
</dbReference>
<dbReference type="InParanoid" id="A0A448YPM9"/>
<dbReference type="EMBL" id="CAACVR010000033">
    <property type="protein sequence ID" value="VEU22892.1"/>
    <property type="molecule type" value="Genomic_DNA"/>
</dbReference>
<feature type="transmembrane region" description="Helical" evidence="6">
    <location>
        <begin position="70"/>
        <end position="94"/>
    </location>
</feature>
<dbReference type="AlphaFoldDB" id="A0A448YPM9"/>
<dbReference type="PANTHER" id="PTHR12778">
    <property type="entry name" value="SOLUTE CARRIER FAMILY 33 ACETYL-COA TRANSPORTER -RELATED"/>
    <property type="match status" value="1"/>
</dbReference>
<feature type="transmembrane region" description="Helical" evidence="6">
    <location>
        <begin position="539"/>
        <end position="558"/>
    </location>
</feature>
<keyword evidence="3 6" id="KW-1133">Transmembrane helix</keyword>
<name>A0A448YPM9_BRENA</name>
<feature type="transmembrane region" description="Helical" evidence="6">
    <location>
        <begin position="214"/>
        <end position="233"/>
    </location>
</feature>
<feature type="transmembrane region" description="Helical" evidence="6">
    <location>
        <begin position="138"/>
        <end position="158"/>
    </location>
</feature>
<feature type="transmembrane region" description="Helical" evidence="6">
    <location>
        <begin position="431"/>
        <end position="452"/>
    </location>
</feature>
<evidence type="ECO:0000256" key="2">
    <source>
        <dbReference type="ARBA" id="ARBA00022692"/>
    </source>
</evidence>
<comment type="subcellular location">
    <subcellularLocation>
        <location evidence="1">Membrane</location>
        <topology evidence="1">Multi-pass membrane protein</topology>
    </subcellularLocation>
</comment>
<gene>
    <name evidence="7" type="ORF">BRENAR_LOCUS3623</name>
</gene>
<dbReference type="GO" id="GO:0016020">
    <property type="term" value="C:membrane"/>
    <property type="evidence" value="ECO:0007669"/>
    <property type="project" value="UniProtKB-SubCell"/>
</dbReference>
<organism evidence="7 8">
    <name type="scientific">Brettanomyces naardenensis</name>
    <name type="common">Yeast</name>
    <dbReference type="NCBI Taxonomy" id="13370"/>
    <lineage>
        <taxon>Eukaryota</taxon>
        <taxon>Fungi</taxon>
        <taxon>Dikarya</taxon>
        <taxon>Ascomycota</taxon>
        <taxon>Saccharomycotina</taxon>
        <taxon>Pichiomycetes</taxon>
        <taxon>Pichiales</taxon>
        <taxon>Pichiaceae</taxon>
        <taxon>Brettanomyces</taxon>
    </lineage>
</organism>